<name>A0A381RW82_9ZZZZ</name>
<dbReference type="InterPro" id="IPR014917">
    <property type="entry name" value="DUF1800"/>
</dbReference>
<organism evidence="1">
    <name type="scientific">marine metagenome</name>
    <dbReference type="NCBI Taxonomy" id="408172"/>
    <lineage>
        <taxon>unclassified sequences</taxon>
        <taxon>metagenomes</taxon>
        <taxon>ecological metagenomes</taxon>
    </lineage>
</organism>
<proteinExistence type="predicted"/>
<evidence type="ECO:0008006" key="2">
    <source>
        <dbReference type="Google" id="ProtNLM"/>
    </source>
</evidence>
<sequence>MVVFDKKEFELRAHLLRRAGFGSTRPELQKYMENSYEDTVEYLLTPNFTDWMGDHIVRRFDGEASGMINAPGASRNWLYRMISAANPLTEKIPLLWHSIFATGVPKVINGRALFDQINMLRKYGPGRLDDLLLQLSKDPAMIVWLDNQENHRDAMNENWGRELLELFSMGVGNYTEEDVKECARAFTGWTIGNTEYMMVRAKRDSDWPYGRIAYHFEYREDDHDAGQRIFLGQRGNFNGQDIIRIICEQESTARFISRHLYHFFVADEAPVPSWSTVAPRDPEAIDQLAQAYFDSDHNITEMLRSLFNSDFFKSQAVRYQKVKGPAEFAATVFRLSGQFNIPNRDMIPKYRQIGWMGQELSNPTSVEGWHEGKEWIDTGTLIERINFASDQLGDYGNPGVREIVNTLIKDGAGLLSSEETVSNCLDQLGFLEVSNETRDVLVRYAEEVVDPVSRITGLLRLLTTSREFQLA</sequence>
<reference evidence="1" key="1">
    <citation type="submission" date="2018-05" db="EMBL/GenBank/DDBJ databases">
        <authorList>
            <person name="Lanie J.A."/>
            <person name="Ng W.-L."/>
            <person name="Kazmierczak K.M."/>
            <person name="Andrzejewski T.M."/>
            <person name="Davidsen T.M."/>
            <person name="Wayne K.J."/>
            <person name="Tettelin H."/>
            <person name="Glass J.I."/>
            <person name="Rusch D."/>
            <person name="Podicherti R."/>
            <person name="Tsui H.-C.T."/>
            <person name="Winkler M.E."/>
        </authorList>
    </citation>
    <scope>NUCLEOTIDE SEQUENCE</scope>
</reference>
<evidence type="ECO:0000313" key="1">
    <source>
        <dbReference type="EMBL" id="SUZ95454.1"/>
    </source>
</evidence>
<accession>A0A381RW82</accession>
<dbReference type="Pfam" id="PF08811">
    <property type="entry name" value="DUF1800"/>
    <property type="match status" value="1"/>
</dbReference>
<dbReference type="EMBL" id="UINC01002326">
    <property type="protein sequence ID" value="SUZ95454.1"/>
    <property type="molecule type" value="Genomic_DNA"/>
</dbReference>
<gene>
    <name evidence="1" type="ORF">METZ01_LOCUS48308</name>
</gene>
<protein>
    <recommendedName>
        <fullName evidence="2">DUF1800 domain-containing protein</fullName>
    </recommendedName>
</protein>
<dbReference type="AlphaFoldDB" id="A0A381RW82"/>